<sequence length="25" mass="2899">MRTTVFRNLMSAEFGPVRAEMLARD</sequence>
<proteinExistence type="predicted"/>
<dbReference type="InterPro" id="IPR021408">
    <property type="entry name" value="DUF3046"/>
</dbReference>
<organism evidence="1 2">
    <name type="scientific">Kibdelosporangium lantanae</name>
    <dbReference type="NCBI Taxonomy" id="1497396"/>
    <lineage>
        <taxon>Bacteria</taxon>
        <taxon>Bacillati</taxon>
        <taxon>Actinomycetota</taxon>
        <taxon>Actinomycetes</taxon>
        <taxon>Pseudonocardiales</taxon>
        <taxon>Pseudonocardiaceae</taxon>
        <taxon>Kibdelosporangium</taxon>
    </lineage>
</organism>
<evidence type="ECO:0000313" key="1">
    <source>
        <dbReference type="EMBL" id="MFD1051613.1"/>
    </source>
</evidence>
<feature type="non-terminal residue" evidence="1">
    <location>
        <position position="25"/>
    </location>
</feature>
<comment type="caution">
    <text evidence="1">The sequence shown here is derived from an EMBL/GenBank/DDBJ whole genome shotgun (WGS) entry which is preliminary data.</text>
</comment>
<keyword evidence="2" id="KW-1185">Reference proteome</keyword>
<accession>A0ABW3MN99</accession>
<name>A0ABW3MN99_9PSEU</name>
<dbReference type="Pfam" id="PF11248">
    <property type="entry name" value="DUF3046"/>
    <property type="match status" value="1"/>
</dbReference>
<reference evidence="2" key="1">
    <citation type="journal article" date="2019" name="Int. J. Syst. Evol. Microbiol.">
        <title>The Global Catalogue of Microorganisms (GCM) 10K type strain sequencing project: providing services to taxonomists for standard genome sequencing and annotation.</title>
        <authorList>
            <consortium name="The Broad Institute Genomics Platform"/>
            <consortium name="The Broad Institute Genome Sequencing Center for Infectious Disease"/>
            <person name="Wu L."/>
            <person name="Ma J."/>
        </authorList>
    </citation>
    <scope>NUCLEOTIDE SEQUENCE [LARGE SCALE GENOMIC DNA]</scope>
    <source>
        <strain evidence="2">JCM 31486</strain>
    </source>
</reference>
<dbReference type="Proteomes" id="UP001597045">
    <property type="component" value="Unassembled WGS sequence"/>
</dbReference>
<protein>
    <submittedName>
        <fullName evidence="1">DUF3046 domain-containing protein</fullName>
    </submittedName>
</protein>
<evidence type="ECO:0000313" key="2">
    <source>
        <dbReference type="Proteomes" id="UP001597045"/>
    </source>
</evidence>
<dbReference type="EMBL" id="JBHTIS010003730">
    <property type="protein sequence ID" value="MFD1051613.1"/>
    <property type="molecule type" value="Genomic_DNA"/>
</dbReference>
<gene>
    <name evidence="1" type="ORF">ACFQ1S_41715</name>
</gene>